<dbReference type="InterPro" id="IPR012340">
    <property type="entry name" value="NA-bd_OB-fold"/>
</dbReference>
<comment type="function">
    <text evidence="8">Involved in mRNA degradation. Catalyzes the phosphorolysis of single-stranded polyribonucleotides processively in the 3'- to 5'-direction.</text>
</comment>
<evidence type="ECO:0000313" key="11">
    <source>
        <dbReference type="EMBL" id="TYB79236.1"/>
    </source>
</evidence>
<keyword evidence="2 8" id="KW-0963">Cytoplasm</keyword>
<dbReference type="SUPFAM" id="SSF55666">
    <property type="entry name" value="Ribonuclease PH domain 2-like"/>
    <property type="match status" value="2"/>
</dbReference>
<evidence type="ECO:0000256" key="4">
    <source>
        <dbReference type="ARBA" id="ARBA00022695"/>
    </source>
</evidence>
<keyword evidence="5 8" id="KW-0479">Metal-binding</keyword>
<protein>
    <recommendedName>
        <fullName evidence="8">Polyribonucleotide nucleotidyltransferase</fullName>
        <ecNumber evidence="8">2.7.7.8</ecNumber>
    </recommendedName>
    <alternativeName>
        <fullName evidence="8">Polynucleotide phosphorylase</fullName>
        <shortName evidence="8">PNPase</shortName>
    </alternativeName>
</protein>
<dbReference type="FunFam" id="3.30.1370.10:FF:000001">
    <property type="entry name" value="Polyribonucleotide nucleotidyltransferase"/>
    <property type="match status" value="1"/>
</dbReference>
<dbReference type="EC" id="2.7.7.8" evidence="8"/>
<evidence type="ECO:0000256" key="1">
    <source>
        <dbReference type="ARBA" id="ARBA00007404"/>
    </source>
</evidence>
<keyword evidence="12" id="KW-1185">Reference proteome</keyword>
<evidence type="ECO:0000256" key="3">
    <source>
        <dbReference type="ARBA" id="ARBA00022679"/>
    </source>
</evidence>
<dbReference type="Gene3D" id="2.40.50.140">
    <property type="entry name" value="Nucleic acid-binding proteins"/>
    <property type="match status" value="1"/>
</dbReference>
<dbReference type="Pfam" id="PF00013">
    <property type="entry name" value="KH_1"/>
    <property type="match status" value="1"/>
</dbReference>
<comment type="cofactor">
    <cofactor evidence="8">
        <name>Mg(2+)</name>
        <dbReference type="ChEBI" id="CHEBI:18420"/>
    </cofactor>
</comment>
<evidence type="ECO:0000256" key="2">
    <source>
        <dbReference type="ARBA" id="ARBA00022490"/>
    </source>
</evidence>
<comment type="catalytic activity">
    <reaction evidence="8">
        <text>RNA(n+1) + phosphate = RNA(n) + a ribonucleoside 5'-diphosphate</text>
        <dbReference type="Rhea" id="RHEA:22096"/>
        <dbReference type="Rhea" id="RHEA-COMP:14527"/>
        <dbReference type="Rhea" id="RHEA-COMP:17342"/>
        <dbReference type="ChEBI" id="CHEBI:43474"/>
        <dbReference type="ChEBI" id="CHEBI:57930"/>
        <dbReference type="ChEBI" id="CHEBI:140395"/>
        <dbReference type="EC" id="2.7.7.8"/>
    </reaction>
</comment>
<dbReference type="InterPro" id="IPR001247">
    <property type="entry name" value="ExoRNase_PH_dom1"/>
</dbReference>
<name>A0A5D0RE47_9FLAO</name>
<comment type="caution">
    <text evidence="11">The sequence shown here is derived from an EMBL/GenBank/DDBJ whole genome shotgun (WGS) entry which is preliminary data.</text>
</comment>
<feature type="binding site" evidence="8">
    <location>
        <position position="495"/>
    </location>
    <ligand>
        <name>Mg(2+)</name>
        <dbReference type="ChEBI" id="CHEBI:18420"/>
    </ligand>
</feature>
<dbReference type="Gene3D" id="3.30.1370.10">
    <property type="entry name" value="K Homology domain, type 1"/>
    <property type="match status" value="1"/>
</dbReference>
<reference evidence="11 12" key="1">
    <citation type="submission" date="2019-08" db="EMBL/GenBank/DDBJ databases">
        <title>Genomes of Antarctic Bizionia species.</title>
        <authorList>
            <person name="Bowman J.P."/>
        </authorList>
    </citation>
    <scope>NUCLEOTIDE SEQUENCE [LARGE SCALE GENOMIC DNA]</scope>
    <source>
        <strain evidence="11 12">ADA-4</strain>
    </source>
</reference>
<dbReference type="InterPro" id="IPR015847">
    <property type="entry name" value="ExoRNase_PH_dom2"/>
</dbReference>
<comment type="similarity">
    <text evidence="1 8">Belongs to the polyribonucleotide nucleotidyltransferase family.</text>
</comment>
<dbReference type="CDD" id="cd11364">
    <property type="entry name" value="RNase_PH_PNPase_2"/>
    <property type="match status" value="1"/>
</dbReference>
<dbReference type="InterPro" id="IPR015848">
    <property type="entry name" value="PNPase_PH_RNA-bd_bac/org-type"/>
</dbReference>
<feature type="compositionally biased region" description="Basic and acidic residues" evidence="9">
    <location>
        <begin position="709"/>
        <end position="759"/>
    </location>
</feature>
<evidence type="ECO:0000256" key="7">
    <source>
        <dbReference type="ARBA" id="ARBA00022884"/>
    </source>
</evidence>
<keyword evidence="7 8" id="KW-0694">RNA-binding</keyword>
<dbReference type="InterPro" id="IPR004087">
    <property type="entry name" value="KH_dom"/>
</dbReference>
<dbReference type="AlphaFoldDB" id="A0A5D0RE47"/>
<dbReference type="Pfam" id="PF03726">
    <property type="entry name" value="PNPase"/>
    <property type="match status" value="1"/>
</dbReference>
<dbReference type="HAMAP" id="MF_01595">
    <property type="entry name" value="PNPase"/>
    <property type="match status" value="1"/>
</dbReference>
<keyword evidence="6 8" id="KW-0460">Magnesium</keyword>
<dbReference type="GO" id="GO:0004654">
    <property type="term" value="F:polyribonucleotide nucleotidyltransferase activity"/>
    <property type="evidence" value="ECO:0007669"/>
    <property type="project" value="UniProtKB-UniRule"/>
</dbReference>
<sequence>MIPKVFKEVIDLGDGREITIETGKLAKQAHGSVVVQSGKCMLLCTVVSNYKQSDVDFLPLTVDYREKFAASGRYPGGFFKREARPSDGEVLTMRLVDRVLRPLFPKDYHAETQVMIQLMSHDDDVMPDAMAGLAASAAIQLSDFPFECPISEARVGRVNGEFIINPTRAQLAESDIDMMIGASADSVMMVEGEMDEISEEEMAEAIKFAHEAIKIQCAAQVRLAEAFGKKEVREYEGERKEDDLEKKIHDMAYDKVYAIAKAGSAKHERSAAFQEIKENIKATFSEEELADYGGLVSDYYRKAEKSAIRDLTLNEGLRLDGRKTDEIRPIWCEIDYLPSTHGSAIFTRGETQALATVTLGTSRDANQIDMPSYEGEERFYLHYNFPPFCTGEARPIRGTSRREVGHGNLAQRALKGMIPDECPYTVRVVSEVLESNGSSSMATVCAGTMALMDAGVQMKKPVSGIAMGLISDAASGKYAVLSDILGDEDHLGDMDFKVTGTAEGITACQMDIKVKGLSYEILVAALQQARNGRLHILDKIVETIAQPNADVKEHAPKMVTRRIPNEFIGALIGPGGKVIQEMQKVTGTTIVINEDPVTEEGIVEILGVGNEGIDAVMARIDSILFKPTVGSVYEVKVIKMLDFGAVVEYMDAPGNEVLLHVSELAWERTENVSDVVNMGDVFDVKYFGLDSRTRKEKVSRKAILPKPEGFVERPPRDDSRSDSRSGGRDNRGSRDNKGRDNRRDDRRDDRKPREDKKDE</sequence>
<dbReference type="PROSITE" id="PS50084">
    <property type="entry name" value="KH_TYPE_1"/>
    <property type="match status" value="1"/>
</dbReference>
<dbReference type="SMART" id="SM00322">
    <property type="entry name" value="KH"/>
    <property type="match status" value="1"/>
</dbReference>
<feature type="domain" description="S1 motif" evidence="10">
    <location>
        <begin position="630"/>
        <end position="701"/>
    </location>
</feature>
<dbReference type="InterPro" id="IPR036612">
    <property type="entry name" value="KH_dom_type_1_sf"/>
</dbReference>
<dbReference type="PROSITE" id="PS50126">
    <property type="entry name" value="S1"/>
    <property type="match status" value="1"/>
</dbReference>
<evidence type="ECO:0000259" key="10">
    <source>
        <dbReference type="PROSITE" id="PS50126"/>
    </source>
</evidence>
<evidence type="ECO:0000256" key="5">
    <source>
        <dbReference type="ARBA" id="ARBA00022723"/>
    </source>
</evidence>
<gene>
    <name evidence="8" type="primary">pnp</name>
    <name evidence="11" type="ORF">ES674_05530</name>
</gene>
<dbReference type="GO" id="GO:0003723">
    <property type="term" value="F:RNA binding"/>
    <property type="evidence" value="ECO:0007669"/>
    <property type="project" value="UniProtKB-UniRule"/>
</dbReference>
<dbReference type="InterPro" id="IPR003029">
    <property type="entry name" value="S1_domain"/>
</dbReference>
<evidence type="ECO:0000256" key="9">
    <source>
        <dbReference type="SAM" id="MobiDB-lite"/>
    </source>
</evidence>
<keyword evidence="4 8" id="KW-0548">Nucleotidyltransferase</keyword>
<proteinExistence type="inferred from homology"/>
<evidence type="ECO:0000256" key="8">
    <source>
        <dbReference type="HAMAP-Rule" id="MF_01595"/>
    </source>
</evidence>
<dbReference type="InterPro" id="IPR036456">
    <property type="entry name" value="PNPase_PH_RNA-bd_sf"/>
</dbReference>
<dbReference type="EMBL" id="VSKK01000001">
    <property type="protein sequence ID" value="TYB79236.1"/>
    <property type="molecule type" value="Genomic_DNA"/>
</dbReference>
<dbReference type="Pfam" id="PF03725">
    <property type="entry name" value="RNase_PH_C"/>
    <property type="match status" value="1"/>
</dbReference>
<dbReference type="GO" id="GO:0005829">
    <property type="term" value="C:cytosol"/>
    <property type="evidence" value="ECO:0007669"/>
    <property type="project" value="TreeGrafter"/>
</dbReference>
<dbReference type="Pfam" id="PF00575">
    <property type="entry name" value="S1"/>
    <property type="match status" value="1"/>
</dbReference>
<comment type="subcellular location">
    <subcellularLocation>
        <location evidence="8">Cytoplasm</location>
    </subcellularLocation>
</comment>
<dbReference type="NCBIfam" id="TIGR03591">
    <property type="entry name" value="polynuc_phos"/>
    <property type="match status" value="1"/>
</dbReference>
<dbReference type="InterPro" id="IPR012162">
    <property type="entry name" value="PNPase"/>
</dbReference>
<dbReference type="SMART" id="SM00316">
    <property type="entry name" value="S1"/>
    <property type="match status" value="1"/>
</dbReference>
<dbReference type="FunFam" id="3.30.230.70:FF:000002">
    <property type="entry name" value="Polyribonucleotide nucleotidyltransferase"/>
    <property type="match status" value="1"/>
</dbReference>
<accession>A0A5D0RE47</accession>
<organism evidence="11 12">
    <name type="scientific">Bizionia myxarmorum</name>
    <dbReference type="NCBI Taxonomy" id="291186"/>
    <lineage>
        <taxon>Bacteria</taxon>
        <taxon>Pseudomonadati</taxon>
        <taxon>Bacteroidota</taxon>
        <taxon>Flavobacteriia</taxon>
        <taxon>Flavobacteriales</taxon>
        <taxon>Flavobacteriaceae</taxon>
        <taxon>Bizionia</taxon>
    </lineage>
</organism>
<dbReference type="SUPFAM" id="SSF54791">
    <property type="entry name" value="Eukaryotic type KH-domain (KH-domain type I)"/>
    <property type="match status" value="1"/>
</dbReference>
<dbReference type="GO" id="GO:0000287">
    <property type="term" value="F:magnesium ion binding"/>
    <property type="evidence" value="ECO:0007669"/>
    <property type="project" value="UniProtKB-UniRule"/>
</dbReference>
<dbReference type="Pfam" id="PF01138">
    <property type="entry name" value="RNase_PH"/>
    <property type="match status" value="2"/>
</dbReference>
<dbReference type="InterPro" id="IPR036345">
    <property type="entry name" value="ExoRNase_PH_dom2_sf"/>
</dbReference>
<dbReference type="InterPro" id="IPR020568">
    <property type="entry name" value="Ribosomal_Su5_D2-typ_SF"/>
</dbReference>
<dbReference type="GO" id="GO:0006396">
    <property type="term" value="P:RNA processing"/>
    <property type="evidence" value="ECO:0007669"/>
    <property type="project" value="InterPro"/>
</dbReference>
<dbReference type="PIRSF" id="PIRSF005499">
    <property type="entry name" value="PNPase"/>
    <property type="match status" value="1"/>
</dbReference>
<dbReference type="NCBIfam" id="NF008805">
    <property type="entry name" value="PRK11824.1"/>
    <property type="match status" value="1"/>
</dbReference>
<dbReference type="PANTHER" id="PTHR11252:SF0">
    <property type="entry name" value="POLYRIBONUCLEOTIDE NUCLEOTIDYLTRANSFERASE 1, MITOCHONDRIAL"/>
    <property type="match status" value="1"/>
</dbReference>
<dbReference type="RefSeq" id="WP_148402972.1">
    <property type="nucleotide sequence ID" value="NZ_VSKK01000001.1"/>
</dbReference>
<evidence type="ECO:0000256" key="6">
    <source>
        <dbReference type="ARBA" id="ARBA00022842"/>
    </source>
</evidence>
<dbReference type="OrthoDB" id="9804305at2"/>
<keyword evidence="3 8" id="KW-0808">Transferase</keyword>
<feature type="binding site" evidence="8">
    <location>
        <position position="489"/>
    </location>
    <ligand>
        <name>Mg(2+)</name>
        <dbReference type="ChEBI" id="CHEBI:18420"/>
    </ligand>
</feature>
<dbReference type="SUPFAM" id="SSF46915">
    <property type="entry name" value="Polynucleotide phosphorylase/guanosine pentaphosphate synthase (PNPase/GPSI), domain 3"/>
    <property type="match status" value="1"/>
</dbReference>
<dbReference type="SUPFAM" id="SSF54211">
    <property type="entry name" value="Ribosomal protein S5 domain 2-like"/>
    <property type="match status" value="2"/>
</dbReference>
<dbReference type="GO" id="GO:0006402">
    <property type="term" value="P:mRNA catabolic process"/>
    <property type="evidence" value="ECO:0007669"/>
    <property type="project" value="UniProtKB-UniRule"/>
</dbReference>
<dbReference type="SUPFAM" id="SSF50249">
    <property type="entry name" value="Nucleic acid-binding proteins"/>
    <property type="match status" value="1"/>
</dbReference>
<dbReference type="Gene3D" id="3.30.230.70">
    <property type="entry name" value="GHMP Kinase, N-terminal domain"/>
    <property type="match status" value="2"/>
</dbReference>
<feature type="region of interest" description="Disordered" evidence="9">
    <location>
        <begin position="697"/>
        <end position="759"/>
    </location>
</feature>
<dbReference type="PANTHER" id="PTHR11252">
    <property type="entry name" value="POLYRIBONUCLEOTIDE NUCLEOTIDYLTRANSFERASE"/>
    <property type="match status" value="1"/>
</dbReference>
<dbReference type="CDD" id="cd02393">
    <property type="entry name" value="KH-I_PNPase"/>
    <property type="match status" value="1"/>
</dbReference>
<dbReference type="FunFam" id="3.30.230.70:FF:000001">
    <property type="entry name" value="Polyribonucleotide nucleotidyltransferase"/>
    <property type="match status" value="1"/>
</dbReference>
<dbReference type="InterPro" id="IPR004088">
    <property type="entry name" value="KH_dom_type_1"/>
</dbReference>
<dbReference type="Proteomes" id="UP000323720">
    <property type="component" value="Unassembled WGS sequence"/>
</dbReference>
<evidence type="ECO:0000313" key="12">
    <source>
        <dbReference type="Proteomes" id="UP000323720"/>
    </source>
</evidence>
<dbReference type="GO" id="GO:0000175">
    <property type="term" value="F:3'-5'-RNA exonuclease activity"/>
    <property type="evidence" value="ECO:0007669"/>
    <property type="project" value="TreeGrafter"/>
</dbReference>
<dbReference type="InterPro" id="IPR027408">
    <property type="entry name" value="PNPase/RNase_PH_dom_sf"/>
</dbReference>